<proteinExistence type="predicted"/>
<dbReference type="InterPro" id="IPR005151">
    <property type="entry name" value="Tail-specific_protease"/>
</dbReference>
<evidence type="ECO:0000313" key="3">
    <source>
        <dbReference type="EMBL" id="WCO03219.1"/>
    </source>
</evidence>
<feature type="signal peptide" evidence="1">
    <location>
        <begin position="1"/>
        <end position="18"/>
    </location>
</feature>
<reference evidence="3 4" key="1">
    <citation type="submission" date="2023-01" db="EMBL/GenBank/DDBJ databases">
        <title>Psychroserpens ponticola sp. nov., isolated from seawater.</title>
        <authorList>
            <person name="Kristyanto S."/>
            <person name="Jung J."/>
            <person name="Kim J.M."/>
            <person name="Jeon C.O."/>
        </authorList>
    </citation>
    <scope>NUCLEOTIDE SEQUENCE [LARGE SCALE GENOMIC DNA]</scope>
    <source>
        <strain evidence="3 4">MSW6</strain>
    </source>
</reference>
<dbReference type="Proteomes" id="UP001202717">
    <property type="component" value="Chromosome"/>
</dbReference>
<organism evidence="3 4">
    <name type="scientific">Psychroserpens ponticola</name>
    <dbReference type="NCBI Taxonomy" id="2932268"/>
    <lineage>
        <taxon>Bacteria</taxon>
        <taxon>Pseudomonadati</taxon>
        <taxon>Bacteroidota</taxon>
        <taxon>Flavobacteriia</taxon>
        <taxon>Flavobacteriales</taxon>
        <taxon>Flavobacteriaceae</taxon>
        <taxon>Psychroserpens</taxon>
    </lineage>
</organism>
<dbReference type="EMBL" id="CP116221">
    <property type="protein sequence ID" value="WCO03219.1"/>
    <property type="molecule type" value="Genomic_DNA"/>
</dbReference>
<evidence type="ECO:0000259" key="2">
    <source>
        <dbReference type="Pfam" id="PF03572"/>
    </source>
</evidence>
<sequence length="411" mass="47557">MKISTAICIIFLFTVASAFSQSHTCDCKTDLDFIVQKIKKMPSYKKQIKGEKATQFTNSYHTLSTKMQQPILIEDCYKMLLKQMSFINDNHASIKVNEIYLSEEDSKDEIKLAAFKATERYKNHPRTTRNLSELQEELSKKALEDIEGIYDYYGDEQKIGIYYAGNQKDLIGVVLESSLNQWEAGEIRFYATHTTGHKYNVYHYDRITRTPSQVKSFTFENGRLWSYKKEGNTDNNEFRDASLPQLDFKQINENTQYLYFGDFSNSKKSEHQKFFKDVENKLTAENVIVDLRSNSGGNKKFSDPFLKLLKNKNIYVLTNCFTGSNGEQFTVKLKNLKNTQHLGQATFGIIAYGLNYGRSYDTPSGYFRITPTDMNFHEFYEYEGKGITPEIALDFDSDWINQTLTIIGNNK</sequence>
<keyword evidence="1" id="KW-0732">Signal</keyword>
<dbReference type="Gene3D" id="3.90.226.10">
    <property type="entry name" value="2-enoyl-CoA Hydratase, Chain A, domain 1"/>
    <property type="match status" value="1"/>
</dbReference>
<dbReference type="Pfam" id="PF03572">
    <property type="entry name" value="Peptidase_S41"/>
    <property type="match status" value="1"/>
</dbReference>
<name>A0ABY7S1F6_9FLAO</name>
<feature type="domain" description="Tail specific protease" evidence="2">
    <location>
        <begin position="308"/>
        <end position="392"/>
    </location>
</feature>
<feature type="chain" id="PRO_5045976196" evidence="1">
    <location>
        <begin position="19"/>
        <end position="411"/>
    </location>
</feature>
<gene>
    <name evidence="3" type="ORF">MUN68_006900</name>
</gene>
<protein>
    <submittedName>
        <fullName evidence="3">S41 family peptidase</fullName>
    </submittedName>
</protein>
<accession>A0ABY7S1F6</accession>
<dbReference type="InterPro" id="IPR029045">
    <property type="entry name" value="ClpP/crotonase-like_dom_sf"/>
</dbReference>
<evidence type="ECO:0000256" key="1">
    <source>
        <dbReference type="SAM" id="SignalP"/>
    </source>
</evidence>
<dbReference type="RefSeq" id="WP_249994273.1">
    <property type="nucleotide sequence ID" value="NZ_CP116221.1"/>
</dbReference>
<dbReference type="SUPFAM" id="SSF52096">
    <property type="entry name" value="ClpP/crotonase"/>
    <property type="match status" value="1"/>
</dbReference>
<keyword evidence="4" id="KW-1185">Reference proteome</keyword>
<evidence type="ECO:0000313" key="4">
    <source>
        <dbReference type="Proteomes" id="UP001202717"/>
    </source>
</evidence>